<comment type="cofactor">
    <cofactor evidence="1">
        <name>Cu(2+)</name>
        <dbReference type="ChEBI" id="CHEBI:29036"/>
    </cofactor>
</comment>
<evidence type="ECO:0000256" key="15">
    <source>
        <dbReference type="ARBA" id="ARBA00047174"/>
    </source>
</evidence>
<evidence type="ECO:0000313" key="20">
    <source>
        <dbReference type="Proteomes" id="UP001215151"/>
    </source>
</evidence>
<dbReference type="GO" id="GO:0030245">
    <property type="term" value="P:cellulose catabolic process"/>
    <property type="evidence" value="ECO:0007669"/>
    <property type="project" value="UniProtKB-KW"/>
</dbReference>
<accession>A0AAD7TFI3</accession>
<evidence type="ECO:0000256" key="3">
    <source>
        <dbReference type="ARBA" id="ARBA00022525"/>
    </source>
</evidence>
<evidence type="ECO:0000256" key="9">
    <source>
        <dbReference type="ARBA" id="ARBA00023033"/>
    </source>
</evidence>
<evidence type="ECO:0000256" key="17">
    <source>
        <dbReference type="SAM" id="SignalP"/>
    </source>
</evidence>
<evidence type="ECO:0000256" key="8">
    <source>
        <dbReference type="ARBA" id="ARBA00023008"/>
    </source>
</evidence>
<comment type="subcellular location">
    <subcellularLocation>
        <location evidence="2">Secreted</location>
    </subcellularLocation>
</comment>
<feature type="compositionally biased region" description="Gly residues" evidence="16">
    <location>
        <begin position="274"/>
        <end position="285"/>
    </location>
</feature>
<evidence type="ECO:0000259" key="18">
    <source>
        <dbReference type="Pfam" id="PF03443"/>
    </source>
</evidence>
<dbReference type="EC" id="1.14.99.56" evidence="15"/>
<evidence type="ECO:0000256" key="14">
    <source>
        <dbReference type="ARBA" id="ARBA00045077"/>
    </source>
</evidence>
<comment type="caution">
    <text evidence="19">The sequence shown here is derived from an EMBL/GenBank/DDBJ whole genome shotgun (WGS) entry which is preliminary data.</text>
</comment>
<evidence type="ECO:0000256" key="6">
    <source>
        <dbReference type="ARBA" id="ARBA00023001"/>
    </source>
</evidence>
<feature type="signal peptide" evidence="17">
    <location>
        <begin position="1"/>
        <end position="19"/>
    </location>
</feature>
<evidence type="ECO:0000256" key="4">
    <source>
        <dbReference type="ARBA" id="ARBA00022723"/>
    </source>
</evidence>
<evidence type="ECO:0000256" key="16">
    <source>
        <dbReference type="SAM" id="MobiDB-lite"/>
    </source>
</evidence>
<keyword evidence="12" id="KW-0624">Polysaccharide degradation</keyword>
<evidence type="ECO:0000256" key="1">
    <source>
        <dbReference type="ARBA" id="ARBA00001973"/>
    </source>
</evidence>
<dbReference type="PANTHER" id="PTHR33353">
    <property type="entry name" value="PUTATIVE (AFU_ORTHOLOGUE AFUA_1G12560)-RELATED"/>
    <property type="match status" value="1"/>
</dbReference>
<keyword evidence="8" id="KW-0186">Copper</keyword>
<evidence type="ECO:0000256" key="7">
    <source>
        <dbReference type="ARBA" id="ARBA00023002"/>
    </source>
</evidence>
<dbReference type="Gene3D" id="2.70.50.70">
    <property type="match status" value="1"/>
</dbReference>
<name>A0AAD7TFI3_9APHY</name>
<evidence type="ECO:0000256" key="13">
    <source>
        <dbReference type="ARBA" id="ARBA00044502"/>
    </source>
</evidence>
<keyword evidence="7" id="KW-0560">Oxidoreductase</keyword>
<evidence type="ECO:0000256" key="5">
    <source>
        <dbReference type="ARBA" id="ARBA00022729"/>
    </source>
</evidence>
<evidence type="ECO:0000256" key="11">
    <source>
        <dbReference type="ARBA" id="ARBA00023277"/>
    </source>
</evidence>
<keyword evidence="5 17" id="KW-0732">Signal</keyword>
<comment type="similarity">
    <text evidence="13">Belongs to the polysaccharide monooxygenase AA9 family.</text>
</comment>
<keyword evidence="11" id="KW-0119">Carbohydrate metabolism</keyword>
<dbReference type="GO" id="GO:0005576">
    <property type="term" value="C:extracellular region"/>
    <property type="evidence" value="ECO:0007669"/>
    <property type="project" value="UniProtKB-SubCell"/>
</dbReference>
<feature type="domain" description="Auxiliary Activity family 9 catalytic" evidence="18">
    <location>
        <begin position="21"/>
        <end position="223"/>
    </location>
</feature>
<sequence>MKRAAVFAVVSAALPYVAAPGYLAQVSIDGKAYAGNIPNNYQGPSPIRLVSDIGPVKGTSNPDMFCGLDAQLAELVVPANPGSSVAFQWSGGDHQKWPHNTGPLMTCMAKCEGTTCDKFNSTNAQWFKIDQAGKDPKDSSQWLQQDIMNGDSYTVTLPQDLPPGDYLIRHEIIALHLAVTMGGAEFYPSCTQVRVGGSGTGTPANTVTFPGAYHDDDDDPGIFDPTVFDVGSKYVFPGPPISNLAAASAGITPPESQTATFPPEGAATATATGSGSGKGSDGSGSGASATGGASPSASAGTGSSKGTTGSTTTGAKVQCKLKAWSASAAASSASSVNRPRHYSRIMRRILHTSS</sequence>
<reference evidence="19" key="1">
    <citation type="submission" date="2022-11" db="EMBL/GenBank/DDBJ databases">
        <title>Genome Sequence of Cubamyces cubensis.</title>
        <authorList>
            <person name="Buettner E."/>
        </authorList>
    </citation>
    <scope>NUCLEOTIDE SEQUENCE</scope>
    <source>
        <strain evidence="19">MPL-01</strain>
    </source>
</reference>
<dbReference type="InterPro" id="IPR005103">
    <property type="entry name" value="AA9_LPMO"/>
</dbReference>
<organism evidence="19 20">
    <name type="scientific">Trametes cubensis</name>
    <dbReference type="NCBI Taxonomy" id="1111947"/>
    <lineage>
        <taxon>Eukaryota</taxon>
        <taxon>Fungi</taxon>
        <taxon>Dikarya</taxon>
        <taxon>Basidiomycota</taxon>
        <taxon>Agaricomycotina</taxon>
        <taxon>Agaricomycetes</taxon>
        <taxon>Polyporales</taxon>
        <taxon>Polyporaceae</taxon>
        <taxon>Trametes</taxon>
    </lineage>
</organism>
<evidence type="ECO:0000313" key="19">
    <source>
        <dbReference type="EMBL" id="KAJ8453893.1"/>
    </source>
</evidence>
<feature type="region of interest" description="Disordered" evidence="16">
    <location>
        <begin position="246"/>
        <end position="313"/>
    </location>
</feature>
<keyword evidence="10" id="KW-1015">Disulfide bond</keyword>
<feature type="chain" id="PRO_5042240969" description="lytic cellulose monooxygenase (C4-dehydrogenating)" evidence="17">
    <location>
        <begin position="20"/>
        <end position="354"/>
    </location>
</feature>
<keyword evidence="4" id="KW-0479">Metal-binding</keyword>
<keyword evidence="6" id="KW-0136">Cellulose degradation</keyword>
<protein>
    <recommendedName>
        <fullName evidence="15">lytic cellulose monooxygenase (C4-dehydrogenating)</fullName>
        <ecNumber evidence="15">1.14.99.56</ecNumber>
    </recommendedName>
</protein>
<evidence type="ECO:0000256" key="2">
    <source>
        <dbReference type="ARBA" id="ARBA00004613"/>
    </source>
</evidence>
<comment type="catalytic activity">
    <reaction evidence="14">
        <text>[(1-&gt;4)-beta-D-glucosyl]n+m + reduced acceptor + O2 = 4-dehydro-beta-D-glucosyl-[(1-&gt;4)-beta-D-glucosyl]n-1 + [(1-&gt;4)-beta-D-glucosyl]m + acceptor + H2O.</text>
        <dbReference type="EC" id="1.14.99.56"/>
    </reaction>
</comment>
<feature type="compositionally biased region" description="Low complexity" evidence="16">
    <location>
        <begin position="286"/>
        <end position="313"/>
    </location>
</feature>
<dbReference type="PANTHER" id="PTHR33353:SF10">
    <property type="entry name" value="ENDO-BETA-1,4-GLUCANASE D"/>
    <property type="match status" value="1"/>
</dbReference>
<dbReference type="AlphaFoldDB" id="A0AAD7TFI3"/>
<dbReference type="CDD" id="cd21175">
    <property type="entry name" value="LPMO_AA9"/>
    <property type="match status" value="1"/>
</dbReference>
<proteinExistence type="inferred from homology"/>
<evidence type="ECO:0000256" key="10">
    <source>
        <dbReference type="ARBA" id="ARBA00023157"/>
    </source>
</evidence>
<keyword evidence="20" id="KW-1185">Reference proteome</keyword>
<dbReference type="Proteomes" id="UP001215151">
    <property type="component" value="Unassembled WGS sequence"/>
</dbReference>
<dbReference type="GO" id="GO:0004497">
    <property type="term" value="F:monooxygenase activity"/>
    <property type="evidence" value="ECO:0007669"/>
    <property type="project" value="UniProtKB-KW"/>
</dbReference>
<dbReference type="EMBL" id="JAPEVG010001125">
    <property type="protein sequence ID" value="KAJ8453893.1"/>
    <property type="molecule type" value="Genomic_DNA"/>
</dbReference>
<keyword evidence="9" id="KW-0503">Monooxygenase</keyword>
<dbReference type="GO" id="GO:0046872">
    <property type="term" value="F:metal ion binding"/>
    <property type="evidence" value="ECO:0007669"/>
    <property type="project" value="UniProtKB-KW"/>
</dbReference>
<evidence type="ECO:0000256" key="12">
    <source>
        <dbReference type="ARBA" id="ARBA00023326"/>
    </source>
</evidence>
<gene>
    <name evidence="19" type="ORF">ONZ51_g13343</name>
</gene>
<dbReference type="InterPro" id="IPR049892">
    <property type="entry name" value="AA9"/>
</dbReference>
<keyword evidence="3" id="KW-0964">Secreted</keyword>
<dbReference type="Pfam" id="PF03443">
    <property type="entry name" value="AA9"/>
    <property type="match status" value="1"/>
</dbReference>